<evidence type="ECO:0000259" key="2">
    <source>
        <dbReference type="PROSITE" id="PS50405"/>
    </source>
</evidence>
<dbReference type="InterPro" id="IPR036282">
    <property type="entry name" value="Glutathione-S-Trfase_C_sf"/>
</dbReference>
<dbReference type="SUPFAM" id="SSF47616">
    <property type="entry name" value="GST C-terminal domain-like"/>
    <property type="match status" value="1"/>
</dbReference>
<dbReference type="Gene3D" id="3.40.30.10">
    <property type="entry name" value="Glutaredoxin"/>
    <property type="match status" value="1"/>
</dbReference>
<dbReference type="Pfam" id="PF13417">
    <property type="entry name" value="GST_N_3"/>
    <property type="match status" value="1"/>
</dbReference>
<sequence length="230" mass="24530">MTASTASSHASHASPNRPNRPIRLYRFALSGHCHRVELMLHLLNLPFETVDVDLPGKEHLQPPFLAINPFGQVPAIDDNGVILSDSNAILVYLASRYDPAGTWLPRDPVAAANVQRWLSVAAGDLAFGAAAARIVVAFKRPGDTVDMIQRANQLLTRMEAHLTVPAATAFLASGAPTIADLACYAYLAHAPEGNVTLEPYPAVRAWLERVAALPGFVPMASLPCGLNAAA</sequence>
<dbReference type="Pfam" id="PF00043">
    <property type="entry name" value="GST_C"/>
    <property type="match status" value="1"/>
</dbReference>
<dbReference type="CDD" id="cd03056">
    <property type="entry name" value="GST_N_4"/>
    <property type="match status" value="1"/>
</dbReference>
<dbReference type="EMBL" id="CABPSI010000001">
    <property type="protein sequence ID" value="VVD72033.1"/>
    <property type="molecule type" value="Genomic_DNA"/>
</dbReference>
<dbReference type="Gene3D" id="1.20.1050.10">
    <property type="match status" value="1"/>
</dbReference>
<keyword evidence="4" id="KW-1185">Reference proteome</keyword>
<feature type="domain" description="GST C-terminal" evidence="2">
    <location>
        <begin position="107"/>
        <end position="230"/>
    </location>
</feature>
<dbReference type="PROSITE" id="PS50405">
    <property type="entry name" value="GST_CTER"/>
    <property type="match status" value="1"/>
</dbReference>
<dbReference type="InterPro" id="IPR036249">
    <property type="entry name" value="Thioredoxin-like_sf"/>
</dbReference>
<dbReference type="SFLD" id="SFLDS00019">
    <property type="entry name" value="Glutathione_Transferase_(cytos"/>
    <property type="match status" value="1"/>
</dbReference>
<evidence type="ECO:0000259" key="1">
    <source>
        <dbReference type="PROSITE" id="PS50404"/>
    </source>
</evidence>
<proteinExistence type="predicted"/>
<dbReference type="InterPro" id="IPR004045">
    <property type="entry name" value="Glutathione_S-Trfase_N"/>
</dbReference>
<dbReference type="SFLD" id="SFLDG01151">
    <property type="entry name" value="Main.2:_Nu-like"/>
    <property type="match status" value="1"/>
</dbReference>
<dbReference type="Proteomes" id="UP000333828">
    <property type="component" value="Unassembled WGS sequence"/>
</dbReference>
<organism evidence="3 4">
    <name type="scientific">Pandoraea iniqua</name>
    <dbReference type="NCBI Taxonomy" id="2508288"/>
    <lineage>
        <taxon>Bacteria</taxon>
        <taxon>Pseudomonadati</taxon>
        <taxon>Pseudomonadota</taxon>
        <taxon>Betaproteobacteria</taxon>
        <taxon>Burkholderiales</taxon>
        <taxon>Burkholderiaceae</taxon>
        <taxon>Pandoraea</taxon>
    </lineage>
</organism>
<gene>
    <name evidence="3" type="ORF">PIN31115_00653</name>
</gene>
<protein>
    <submittedName>
        <fullName evidence="3">Glutathione S-transferase</fullName>
    </submittedName>
</protein>
<reference evidence="3 4" key="1">
    <citation type="submission" date="2019-08" db="EMBL/GenBank/DDBJ databases">
        <authorList>
            <person name="Peeters C."/>
        </authorList>
    </citation>
    <scope>NUCLEOTIDE SEQUENCE [LARGE SCALE GENOMIC DNA]</scope>
    <source>
        <strain evidence="3 4">LMG 31115</strain>
    </source>
</reference>
<dbReference type="AlphaFoldDB" id="A0A5E4SAC8"/>
<dbReference type="GO" id="GO:0016740">
    <property type="term" value="F:transferase activity"/>
    <property type="evidence" value="ECO:0007669"/>
    <property type="project" value="UniProtKB-KW"/>
</dbReference>
<name>A0A5E4SAC8_9BURK</name>
<dbReference type="PANTHER" id="PTHR44051:SF2">
    <property type="entry name" value="HYPOTHETICAL GLUTATHIONE S-TRANSFERASE LIKE PROTEIN"/>
    <property type="match status" value="1"/>
</dbReference>
<dbReference type="InterPro" id="IPR004046">
    <property type="entry name" value="GST_C"/>
</dbReference>
<evidence type="ECO:0000313" key="3">
    <source>
        <dbReference type="EMBL" id="VVD72033.1"/>
    </source>
</evidence>
<feature type="domain" description="GST N-terminal" evidence="1">
    <location>
        <begin position="20"/>
        <end position="101"/>
    </location>
</feature>
<keyword evidence="3" id="KW-0808">Transferase</keyword>
<dbReference type="PANTHER" id="PTHR44051">
    <property type="entry name" value="GLUTATHIONE S-TRANSFERASE-RELATED"/>
    <property type="match status" value="1"/>
</dbReference>
<dbReference type="SUPFAM" id="SSF52833">
    <property type="entry name" value="Thioredoxin-like"/>
    <property type="match status" value="1"/>
</dbReference>
<dbReference type="RefSeq" id="WP_150682848.1">
    <property type="nucleotide sequence ID" value="NZ_CABPSI010000001.1"/>
</dbReference>
<dbReference type="InterPro" id="IPR040079">
    <property type="entry name" value="Glutathione_S-Trfase"/>
</dbReference>
<evidence type="ECO:0000313" key="4">
    <source>
        <dbReference type="Proteomes" id="UP000333828"/>
    </source>
</evidence>
<dbReference type="InterPro" id="IPR010987">
    <property type="entry name" value="Glutathione-S-Trfase_C-like"/>
</dbReference>
<dbReference type="SFLD" id="SFLDG00358">
    <property type="entry name" value="Main_(cytGST)"/>
    <property type="match status" value="1"/>
</dbReference>
<accession>A0A5E4SAC8</accession>
<dbReference type="PROSITE" id="PS50404">
    <property type="entry name" value="GST_NTER"/>
    <property type="match status" value="1"/>
</dbReference>